<sequence>MSKLKVFTLGNHGFIDTPTGDALNLPSHTRQARVLVAATSKAHAVQVLAERGFPHHPPRDPEFRTAMGNELNALIDAGLLAEPAVLVMPLLGHPGDGVVAMQPGGTPRRIGRLEGGWGEPTVFVADDFQRASEGS</sequence>
<protein>
    <submittedName>
        <fullName evidence="1">Uncharacterized protein</fullName>
    </submittedName>
</protein>
<reference evidence="1 2" key="1">
    <citation type="submission" date="2018-10" db="EMBL/GenBank/DDBJ databases">
        <title>Sequencing the genomes of 1000 actinobacteria strains.</title>
        <authorList>
            <person name="Klenk H.-P."/>
        </authorList>
    </citation>
    <scope>NUCLEOTIDE SEQUENCE [LARGE SCALE GENOMIC DNA]</scope>
    <source>
        <strain evidence="1 2">DSM 45175</strain>
    </source>
</reference>
<proteinExistence type="predicted"/>
<comment type="caution">
    <text evidence="1">The sequence shown here is derived from an EMBL/GenBank/DDBJ whole genome shotgun (WGS) entry which is preliminary data.</text>
</comment>
<dbReference type="Proteomes" id="UP000277671">
    <property type="component" value="Unassembled WGS sequence"/>
</dbReference>
<name>A0A495JVW0_9ACTN</name>
<keyword evidence="2" id="KW-1185">Reference proteome</keyword>
<accession>A0A495JVW0</accession>
<organism evidence="1 2">
    <name type="scientific">Micromonospora pisi</name>
    <dbReference type="NCBI Taxonomy" id="589240"/>
    <lineage>
        <taxon>Bacteria</taxon>
        <taxon>Bacillati</taxon>
        <taxon>Actinomycetota</taxon>
        <taxon>Actinomycetes</taxon>
        <taxon>Micromonosporales</taxon>
        <taxon>Micromonosporaceae</taxon>
        <taxon>Micromonospora</taxon>
    </lineage>
</organism>
<evidence type="ECO:0000313" key="2">
    <source>
        <dbReference type="Proteomes" id="UP000277671"/>
    </source>
</evidence>
<dbReference type="EMBL" id="RBKT01000001">
    <property type="protein sequence ID" value="RKR92718.1"/>
    <property type="molecule type" value="Genomic_DNA"/>
</dbReference>
<evidence type="ECO:0000313" key="1">
    <source>
        <dbReference type="EMBL" id="RKR92718.1"/>
    </source>
</evidence>
<dbReference type="AlphaFoldDB" id="A0A495JVW0"/>
<gene>
    <name evidence="1" type="ORF">BDK92_7196</name>
</gene>